<feature type="transmembrane region" description="Helical" evidence="8">
    <location>
        <begin position="416"/>
        <end position="436"/>
    </location>
</feature>
<dbReference type="PANTHER" id="PTHR12308:SF84">
    <property type="entry name" value="ANOCTAMIN"/>
    <property type="match status" value="1"/>
</dbReference>
<dbReference type="InterPro" id="IPR032394">
    <property type="entry name" value="Anoct_dimer"/>
</dbReference>
<dbReference type="GO" id="GO:0005254">
    <property type="term" value="F:chloride channel activity"/>
    <property type="evidence" value="ECO:0007669"/>
    <property type="project" value="TreeGrafter"/>
</dbReference>
<reference evidence="11" key="1">
    <citation type="submission" date="2022-03" db="EMBL/GenBank/DDBJ databases">
        <authorList>
            <person name="Sayadi A."/>
        </authorList>
    </citation>
    <scope>NUCLEOTIDE SEQUENCE</scope>
</reference>
<dbReference type="GO" id="GO:0005886">
    <property type="term" value="C:plasma membrane"/>
    <property type="evidence" value="ECO:0007669"/>
    <property type="project" value="UniProtKB-SubCell"/>
</dbReference>
<comment type="caution">
    <text evidence="8">Lacks conserved residue(s) required for the propagation of feature annotation.</text>
</comment>
<dbReference type="AlphaFoldDB" id="A0A9P0MK56"/>
<evidence type="ECO:0000256" key="2">
    <source>
        <dbReference type="ARBA" id="ARBA00009671"/>
    </source>
</evidence>
<feature type="transmembrane region" description="Helical" evidence="8">
    <location>
        <begin position="369"/>
        <end position="396"/>
    </location>
</feature>
<dbReference type="Proteomes" id="UP001152888">
    <property type="component" value="Unassembled WGS sequence"/>
</dbReference>
<keyword evidence="6 8" id="KW-0472">Membrane</keyword>
<feature type="transmembrane region" description="Helical" evidence="8">
    <location>
        <begin position="521"/>
        <end position="545"/>
    </location>
</feature>
<evidence type="ECO:0000256" key="8">
    <source>
        <dbReference type="RuleBase" id="RU280814"/>
    </source>
</evidence>
<evidence type="ECO:0000256" key="7">
    <source>
        <dbReference type="ARBA" id="ARBA00023180"/>
    </source>
</evidence>
<feature type="transmembrane region" description="Helical" evidence="8">
    <location>
        <begin position="633"/>
        <end position="657"/>
    </location>
</feature>
<evidence type="ECO:0000259" key="9">
    <source>
        <dbReference type="Pfam" id="PF04547"/>
    </source>
</evidence>
<comment type="caution">
    <text evidence="11">The sequence shown here is derived from an EMBL/GenBank/DDBJ whole genome shotgun (WGS) entry which is preliminary data.</text>
</comment>
<feature type="transmembrane region" description="Helical" evidence="8">
    <location>
        <begin position="217"/>
        <end position="247"/>
    </location>
</feature>
<feature type="domain" description="Anoctamin transmembrane" evidence="9">
    <location>
        <begin position="209"/>
        <end position="658"/>
    </location>
</feature>
<evidence type="ECO:0000256" key="4">
    <source>
        <dbReference type="ARBA" id="ARBA00022692"/>
    </source>
</evidence>
<dbReference type="OrthoDB" id="296386at2759"/>
<keyword evidence="3" id="KW-1003">Cell membrane</keyword>
<name>A0A9P0MK56_ACAOB</name>
<organism evidence="11 12">
    <name type="scientific">Acanthoscelides obtectus</name>
    <name type="common">Bean weevil</name>
    <name type="synonym">Bruchus obtectus</name>
    <dbReference type="NCBI Taxonomy" id="200917"/>
    <lineage>
        <taxon>Eukaryota</taxon>
        <taxon>Metazoa</taxon>
        <taxon>Ecdysozoa</taxon>
        <taxon>Arthropoda</taxon>
        <taxon>Hexapoda</taxon>
        <taxon>Insecta</taxon>
        <taxon>Pterygota</taxon>
        <taxon>Neoptera</taxon>
        <taxon>Endopterygota</taxon>
        <taxon>Coleoptera</taxon>
        <taxon>Polyphaga</taxon>
        <taxon>Cucujiformia</taxon>
        <taxon>Chrysomeloidea</taxon>
        <taxon>Chrysomelidae</taxon>
        <taxon>Bruchinae</taxon>
        <taxon>Bruchini</taxon>
        <taxon>Acanthoscelides</taxon>
    </lineage>
</organism>
<proteinExistence type="inferred from homology"/>
<feature type="transmembrane region" description="Helical" evidence="8">
    <location>
        <begin position="586"/>
        <end position="612"/>
    </location>
</feature>
<dbReference type="Pfam" id="PF04547">
    <property type="entry name" value="Anoctamin"/>
    <property type="match status" value="1"/>
</dbReference>
<keyword evidence="7" id="KW-0325">Glycoprotein</keyword>
<accession>A0A9P0MK56</accession>
<protein>
    <recommendedName>
        <fullName evidence="8">Anoctamin</fullName>
    </recommendedName>
</protein>
<comment type="similarity">
    <text evidence="2 8">Belongs to the anoctamin family.</text>
</comment>
<evidence type="ECO:0000259" key="10">
    <source>
        <dbReference type="Pfam" id="PF16178"/>
    </source>
</evidence>
<keyword evidence="12" id="KW-1185">Reference proteome</keyword>
<dbReference type="GO" id="GO:0046983">
    <property type="term" value="F:protein dimerization activity"/>
    <property type="evidence" value="ECO:0007669"/>
    <property type="project" value="InterPro"/>
</dbReference>
<keyword evidence="4 8" id="KW-0812">Transmembrane</keyword>
<evidence type="ECO:0000256" key="5">
    <source>
        <dbReference type="ARBA" id="ARBA00022989"/>
    </source>
</evidence>
<dbReference type="PANTHER" id="PTHR12308">
    <property type="entry name" value="ANOCTAMIN"/>
    <property type="match status" value="1"/>
</dbReference>
<dbReference type="InterPro" id="IPR049452">
    <property type="entry name" value="Anoctamin_TM"/>
</dbReference>
<dbReference type="Pfam" id="PF16178">
    <property type="entry name" value="Anoct_dimer"/>
    <property type="match status" value="1"/>
</dbReference>
<dbReference type="InterPro" id="IPR007632">
    <property type="entry name" value="Anoctamin"/>
</dbReference>
<sequence>MTKTDIHLSDGTTPAHFVLVYKKSLLTVGRQEKLEYYIWSLTKKGVIVEADKFSANKNVVFVKLHAPSKIVARYADAFDFDLVCRNAETKRKYQDCCRIFTTPLTRPNPLDEVYRRASVTVSGGVPETATRAESIWVLVEIMNKTRFGQRPSEYGIYKLLKEKVFIDSYPLHDGPYEWTDNGHLNDRQLLARYWGSFKCLYKIQPIHQIERYYGPEYAFYFACYGFYVKMLIPAAVISVLCVTFGLVTLKMQRINTPSEEICYSKMIICPTCHFHTCKFERLSASCFFSYLTYLFNNPATVAMSCMISFWSTAFMEFWQRNQASLMLRWNLMSIEVDTTARPQFAEKASYNVYSEITGKLEPMIALNKIIYAYVLTTSTMILLVLVMISAFFGVMIYKVSMSYLILEFDIPAIKDYNQMIASFTGAMISACLIQALTTGFKKLAMWLTNIEYHRTQSQFDYSFIYKNYALSFVNNYSSVFYIAFFKGKFFTHPGDLQHRSYFGGLKSDVCSPTGCIADLSINLMVILSANIFGRMVFTAIFPYIYTRVNAMVKRVYDYDQLPPYEQQYLQPPTKEYFLVDEYMKMVIQYGFVVFFIAGFPLAPAMALVSNIFDLRIHAYRLSRCFRRPIPKRVAGIGAWFGILQAITYAGVVTNVFYMMSMRLW</sequence>
<evidence type="ECO:0000313" key="12">
    <source>
        <dbReference type="Proteomes" id="UP001152888"/>
    </source>
</evidence>
<gene>
    <name evidence="11" type="ORF">ACAOBT_LOCUS33597</name>
</gene>
<comment type="subcellular location">
    <subcellularLocation>
        <location evidence="1">Cell membrane</location>
        <topology evidence="1">Multi-pass membrane protein</topology>
    </subcellularLocation>
    <subcellularLocation>
        <location evidence="8">Membrane</location>
        <topology evidence="8">Multi-pass membrane protein</topology>
    </subcellularLocation>
</comment>
<evidence type="ECO:0000256" key="3">
    <source>
        <dbReference type="ARBA" id="ARBA00022475"/>
    </source>
</evidence>
<feature type="transmembrane region" description="Helical" evidence="8">
    <location>
        <begin position="299"/>
        <end position="318"/>
    </location>
</feature>
<evidence type="ECO:0000256" key="1">
    <source>
        <dbReference type="ARBA" id="ARBA00004651"/>
    </source>
</evidence>
<dbReference type="EMBL" id="CAKOFQ010008356">
    <property type="protein sequence ID" value="CAH2013647.1"/>
    <property type="molecule type" value="Genomic_DNA"/>
</dbReference>
<keyword evidence="5 8" id="KW-1133">Transmembrane helix</keyword>
<evidence type="ECO:0000256" key="6">
    <source>
        <dbReference type="ARBA" id="ARBA00023136"/>
    </source>
</evidence>
<feature type="domain" description="Anoctamin dimerisation" evidence="10">
    <location>
        <begin position="9"/>
        <end position="206"/>
    </location>
</feature>
<evidence type="ECO:0000313" key="11">
    <source>
        <dbReference type="EMBL" id="CAH2013647.1"/>
    </source>
</evidence>